<evidence type="ECO:0000313" key="1">
    <source>
        <dbReference type="EMBL" id="KAG2635152.1"/>
    </source>
</evidence>
<dbReference type="Proteomes" id="UP000823388">
    <property type="component" value="Chromosome 2N"/>
</dbReference>
<dbReference type="AlphaFoldDB" id="A0A8T0VFU5"/>
<organism evidence="1 2">
    <name type="scientific">Panicum virgatum</name>
    <name type="common">Blackwell switchgrass</name>
    <dbReference type="NCBI Taxonomy" id="38727"/>
    <lineage>
        <taxon>Eukaryota</taxon>
        <taxon>Viridiplantae</taxon>
        <taxon>Streptophyta</taxon>
        <taxon>Embryophyta</taxon>
        <taxon>Tracheophyta</taxon>
        <taxon>Spermatophyta</taxon>
        <taxon>Magnoliopsida</taxon>
        <taxon>Liliopsida</taxon>
        <taxon>Poales</taxon>
        <taxon>Poaceae</taxon>
        <taxon>PACMAD clade</taxon>
        <taxon>Panicoideae</taxon>
        <taxon>Panicodae</taxon>
        <taxon>Paniceae</taxon>
        <taxon>Panicinae</taxon>
        <taxon>Panicum</taxon>
        <taxon>Panicum sect. Hiantes</taxon>
    </lineage>
</organism>
<protein>
    <submittedName>
        <fullName evidence="1">Uncharacterized protein</fullName>
    </submittedName>
</protein>
<keyword evidence="2" id="KW-1185">Reference proteome</keyword>
<proteinExistence type="predicted"/>
<reference evidence="1" key="1">
    <citation type="submission" date="2020-05" db="EMBL/GenBank/DDBJ databases">
        <title>WGS assembly of Panicum virgatum.</title>
        <authorList>
            <person name="Lovell J.T."/>
            <person name="Jenkins J."/>
            <person name="Shu S."/>
            <person name="Juenger T.E."/>
            <person name="Schmutz J."/>
        </authorList>
    </citation>
    <scope>NUCLEOTIDE SEQUENCE</scope>
    <source>
        <strain evidence="1">AP13</strain>
    </source>
</reference>
<name>A0A8T0VFU5_PANVG</name>
<evidence type="ECO:0000313" key="2">
    <source>
        <dbReference type="Proteomes" id="UP000823388"/>
    </source>
</evidence>
<dbReference type="EMBL" id="CM029040">
    <property type="protein sequence ID" value="KAG2635152.1"/>
    <property type="molecule type" value="Genomic_DNA"/>
</dbReference>
<sequence>MCCGVYILRRAYPNRPGGALRCALSLCPPGAPSSAAYPTLLRARRPHPPHSPAVPLTPELPPPLTARSISPAALRLAFSPFGGGAFPEQGRWISPVTPALPDLGKREPQLRTSAPRSPVPCPVCNLWIWEDVLNQYVCDVASLLTATLSISRKRMVVLGTMSMQLEKQGCDRFSTSCVFISTW</sequence>
<accession>A0A8T0VFU5</accession>
<comment type="caution">
    <text evidence="1">The sequence shown here is derived from an EMBL/GenBank/DDBJ whole genome shotgun (WGS) entry which is preliminary data.</text>
</comment>
<gene>
    <name evidence="1" type="ORF">PVAP13_2NG336123</name>
</gene>